<comment type="subcellular location">
    <subcellularLocation>
        <location evidence="1">Membrane</location>
        <topology evidence="1">Multi-pass membrane protein</topology>
    </subcellularLocation>
</comment>
<evidence type="ECO:0000259" key="7">
    <source>
        <dbReference type="PROSITE" id="PS50850"/>
    </source>
</evidence>
<feature type="transmembrane region" description="Helical" evidence="6">
    <location>
        <begin position="205"/>
        <end position="224"/>
    </location>
</feature>
<feature type="transmembrane region" description="Helical" evidence="6">
    <location>
        <begin position="534"/>
        <end position="554"/>
    </location>
</feature>
<dbReference type="InterPro" id="IPR020846">
    <property type="entry name" value="MFS_dom"/>
</dbReference>
<name>A0ABR1PW39_9PEZI</name>
<dbReference type="Proteomes" id="UP001391051">
    <property type="component" value="Unassembled WGS sequence"/>
</dbReference>
<feature type="transmembrane region" description="Helical" evidence="6">
    <location>
        <begin position="277"/>
        <end position="294"/>
    </location>
</feature>
<comment type="caution">
    <text evidence="8">The sequence shown here is derived from an EMBL/GenBank/DDBJ whole genome shotgun (WGS) entry which is preliminary data.</text>
</comment>
<evidence type="ECO:0000256" key="6">
    <source>
        <dbReference type="SAM" id="Phobius"/>
    </source>
</evidence>
<accession>A0ABR1PW39</accession>
<gene>
    <name evidence="8" type="ORF">PG986_013521</name>
</gene>
<dbReference type="SUPFAM" id="SSF103473">
    <property type="entry name" value="MFS general substrate transporter"/>
    <property type="match status" value="1"/>
</dbReference>
<keyword evidence="3 6" id="KW-1133">Transmembrane helix</keyword>
<feature type="transmembrane region" description="Helical" evidence="6">
    <location>
        <begin position="402"/>
        <end position="420"/>
    </location>
</feature>
<evidence type="ECO:0000313" key="8">
    <source>
        <dbReference type="EMBL" id="KAK7941134.1"/>
    </source>
</evidence>
<dbReference type="GeneID" id="92082805"/>
<dbReference type="PANTHER" id="PTHR42718">
    <property type="entry name" value="MAJOR FACILITATOR SUPERFAMILY MULTIDRUG TRANSPORTER MFSC"/>
    <property type="match status" value="1"/>
</dbReference>
<feature type="transmembrane region" description="Helical" evidence="6">
    <location>
        <begin position="425"/>
        <end position="445"/>
    </location>
</feature>
<feature type="transmembrane region" description="Helical" evidence="6">
    <location>
        <begin position="60"/>
        <end position="84"/>
    </location>
</feature>
<keyword evidence="9" id="KW-1185">Reference proteome</keyword>
<dbReference type="PANTHER" id="PTHR42718:SF10">
    <property type="entry name" value="TRANSPORTER, PUTATIVE (AFU_ORTHOLOGUE AFUA_8G06760)-RELATED"/>
    <property type="match status" value="1"/>
</dbReference>
<feature type="transmembrane region" description="Helical" evidence="6">
    <location>
        <begin position="321"/>
        <end position="339"/>
    </location>
</feature>
<evidence type="ECO:0000256" key="5">
    <source>
        <dbReference type="SAM" id="MobiDB-lite"/>
    </source>
</evidence>
<evidence type="ECO:0000256" key="4">
    <source>
        <dbReference type="ARBA" id="ARBA00023136"/>
    </source>
</evidence>
<keyword evidence="4 6" id="KW-0472">Membrane</keyword>
<feature type="transmembrane region" description="Helical" evidence="6">
    <location>
        <begin position="490"/>
        <end position="514"/>
    </location>
</feature>
<dbReference type="Gene3D" id="1.20.1250.20">
    <property type="entry name" value="MFS general substrate transporter like domains"/>
    <property type="match status" value="1"/>
</dbReference>
<evidence type="ECO:0000256" key="2">
    <source>
        <dbReference type="ARBA" id="ARBA00022692"/>
    </source>
</evidence>
<feature type="transmembrane region" description="Helical" evidence="6">
    <location>
        <begin position="457"/>
        <end position="478"/>
    </location>
</feature>
<proteinExistence type="predicted"/>
<feature type="transmembrane region" description="Helical" evidence="6">
    <location>
        <begin position="117"/>
        <end position="135"/>
    </location>
</feature>
<feature type="domain" description="Major facilitator superfamily (MFS) profile" evidence="7">
    <location>
        <begin position="62"/>
        <end position="558"/>
    </location>
</feature>
<feature type="region of interest" description="Disordered" evidence="5">
    <location>
        <begin position="1"/>
        <end position="50"/>
    </location>
</feature>
<feature type="transmembrane region" description="Helical" evidence="6">
    <location>
        <begin position="147"/>
        <end position="166"/>
    </location>
</feature>
<feature type="compositionally biased region" description="Basic and acidic residues" evidence="5">
    <location>
        <begin position="1"/>
        <end position="10"/>
    </location>
</feature>
<evidence type="ECO:0000256" key="3">
    <source>
        <dbReference type="ARBA" id="ARBA00022989"/>
    </source>
</evidence>
<dbReference type="EMBL" id="JAQQWE010000009">
    <property type="protein sequence ID" value="KAK7941134.1"/>
    <property type="molecule type" value="Genomic_DNA"/>
</dbReference>
<organism evidence="8 9">
    <name type="scientific">Apiospora aurea</name>
    <dbReference type="NCBI Taxonomy" id="335848"/>
    <lineage>
        <taxon>Eukaryota</taxon>
        <taxon>Fungi</taxon>
        <taxon>Dikarya</taxon>
        <taxon>Ascomycota</taxon>
        <taxon>Pezizomycotina</taxon>
        <taxon>Sordariomycetes</taxon>
        <taxon>Xylariomycetidae</taxon>
        <taxon>Amphisphaeriales</taxon>
        <taxon>Apiosporaceae</taxon>
        <taxon>Apiospora</taxon>
    </lineage>
</organism>
<feature type="transmembrane region" description="Helical" evidence="6">
    <location>
        <begin position="360"/>
        <end position="382"/>
    </location>
</feature>
<evidence type="ECO:0000313" key="9">
    <source>
        <dbReference type="Proteomes" id="UP001391051"/>
    </source>
</evidence>
<dbReference type="InterPro" id="IPR036259">
    <property type="entry name" value="MFS_trans_sf"/>
</dbReference>
<reference evidence="8 9" key="1">
    <citation type="submission" date="2023-01" db="EMBL/GenBank/DDBJ databases">
        <title>Analysis of 21 Apiospora genomes using comparative genomics revels a genus with tremendous synthesis potential of carbohydrate active enzymes and secondary metabolites.</title>
        <authorList>
            <person name="Sorensen T."/>
        </authorList>
    </citation>
    <scope>NUCLEOTIDE SEQUENCE [LARGE SCALE GENOMIC DNA]</scope>
    <source>
        <strain evidence="8 9">CBS 24483</strain>
    </source>
</reference>
<dbReference type="Pfam" id="PF07690">
    <property type="entry name" value="MFS_1"/>
    <property type="match status" value="1"/>
</dbReference>
<keyword evidence="2 6" id="KW-0812">Transmembrane</keyword>
<feature type="transmembrane region" description="Helical" evidence="6">
    <location>
        <begin position="236"/>
        <end position="256"/>
    </location>
</feature>
<dbReference type="InterPro" id="IPR011701">
    <property type="entry name" value="MFS"/>
</dbReference>
<feature type="transmembrane region" description="Helical" evidence="6">
    <location>
        <begin position="172"/>
        <end position="193"/>
    </location>
</feature>
<dbReference type="RefSeq" id="XP_066693886.1">
    <property type="nucleotide sequence ID" value="XM_066849743.1"/>
</dbReference>
<evidence type="ECO:0000256" key="1">
    <source>
        <dbReference type="ARBA" id="ARBA00004141"/>
    </source>
</evidence>
<sequence>MDKKTSKDDLFPAVTEKSNPQPSDNEHPGATTDEEAQSMPSGQDGSPPLLQMRVSKTKGVGVITTLAGINFLNTMGSGILIAALPRIAKDVSLPTGLCHTLPPGTRERNIDTELCQMLWPAAVYALAAGCLLHVFGSFADILGPKRVWVVGSFLFVVFTVALGFSVTGIQVIMFRTCLGIAMAMCLPTSVSLITNTFPKGHWRNTAFAMSGMAQPLGYALGLVLGGIFTDTIGWRWAYWIMATVNFVISVISVWSLPDVRHPSKKTWARRLREDVDWIGVLILSVALALLISPYRTKVNRKPAVYVLAMITSEWRNVKKPAQIVLLVVSILLLVAFPLWMRRQVQVGKPALIPNRLWRKASFTSACLCVFFCWSSLNGIEYFTTLYFQEVQGLSALQSSIRYFSQIVMGTSVNIVLVYIISRVKVITLVAVSTCITLISPALMATADELENYWLRPFWALFLCPVNPWVLFSVSNLLISDAFPAEIQSLAGGVFNEVAQFGNAVGLAVTAAIAASVTDHSNAEGKTATMDGYRAAFWTIFASSATVLIISIVGMRRVGTIGKTEKD</sequence>
<dbReference type="PROSITE" id="PS50850">
    <property type="entry name" value="MFS"/>
    <property type="match status" value="1"/>
</dbReference>
<protein>
    <recommendedName>
        <fullName evidence="7">Major facilitator superfamily (MFS) profile domain-containing protein</fullName>
    </recommendedName>
</protein>